<dbReference type="Pfam" id="PF00954">
    <property type="entry name" value="S_locus_glycop"/>
    <property type="match status" value="1"/>
</dbReference>
<dbReference type="Proteomes" id="UP000826271">
    <property type="component" value="Unassembled WGS sequence"/>
</dbReference>
<dbReference type="Pfam" id="PF01453">
    <property type="entry name" value="B_lectin"/>
    <property type="match status" value="1"/>
</dbReference>
<feature type="chain" id="PRO_5043978234" description="Receptor-like serine/threonine-protein kinase" evidence="20">
    <location>
        <begin position="23"/>
        <end position="800"/>
    </location>
</feature>
<dbReference type="GO" id="GO:0016020">
    <property type="term" value="C:membrane"/>
    <property type="evidence" value="ECO:0007669"/>
    <property type="project" value="UniProtKB-SubCell"/>
</dbReference>
<keyword evidence="12" id="KW-1015">Disulfide bond</keyword>
<dbReference type="SUPFAM" id="SSF51110">
    <property type="entry name" value="alpha-D-mannose-specific plant lectins"/>
    <property type="match status" value="1"/>
</dbReference>
<dbReference type="GO" id="GO:0048544">
    <property type="term" value="P:recognition of pollen"/>
    <property type="evidence" value="ECO:0007669"/>
    <property type="project" value="InterPro"/>
</dbReference>
<dbReference type="CDD" id="cd01098">
    <property type="entry name" value="PAN_AP_plant"/>
    <property type="match status" value="1"/>
</dbReference>
<evidence type="ECO:0000259" key="23">
    <source>
        <dbReference type="PROSITE" id="PS50927"/>
    </source>
</evidence>
<keyword evidence="26" id="KW-1185">Reference proteome</keyword>
<evidence type="ECO:0000256" key="7">
    <source>
        <dbReference type="ARBA" id="ARBA00022741"/>
    </source>
</evidence>
<evidence type="ECO:0000259" key="21">
    <source>
        <dbReference type="PROSITE" id="PS50011"/>
    </source>
</evidence>
<comment type="catalytic activity">
    <reaction evidence="16 17">
        <text>L-seryl-[protein] + ATP = O-phospho-L-seryl-[protein] + ADP + H(+)</text>
        <dbReference type="Rhea" id="RHEA:17989"/>
        <dbReference type="Rhea" id="RHEA-COMP:9863"/>
        <dbReference type="Rhea" id="RHEA-COMP:11604"/>
        <dbReference type="ChEBI" id="CHEBI:15378"/>
        <dbReference type="ChEBI" id="CHEBI:29999"/>
        <dbReference type="ChEBI" id="CHEBI:30616"/>
        <dbReference type="ChEBI" id="CHEBI:83421"/>
        <dbReference type="ChEBI" id="CHEBI:456216"/>
        <dbReference type="EC" id="2.7.11.1"/>
    </reaction>
</comment>
<dbReference type="Gene3D" id="2.90.10.10">
    <property type="entry name" value="Bulb-type lectin domain"/>
    <property type="match status" value="1"/>
</dbReference>
<keyword evidence="9 17" id="KW-0067">ATP-binding</keyword>
<protein>
    <recommendedName>
        <fullName evidence="17">Receptor-like serine/threonine-protein kinase</fullName>
        <ecNumber evidence="17">2.7.11.1</ecNumber>
    </recommendedName>
</protein>
<evidence type="ECO:0000256" key="13">
    <source>
        <dbReference type="ARBA" id="ARBA00023170"/>
    </source>
</evidence>
<dbReference type="PROSITE" id="PS00107">
    <property type="entry name" value="PROTEIN_KINASE_ATP"/>
    <property type="match status" value="1"/>
</dbReference>
<comment type="caution">
    <text evidence="18">Lacks conserved residue(s) required for the propagation of feature annotation.</text>
</comment>
<evidence type="ECO:0000256" key="12">
    <source>
        <dbReference type="ARBA" id="ARBA00023157"/>
    </source>
</evidence>
<feature type="domain" description="Protein kinase" evidence="21">
    <location>
        <begin position="509"/>
        <end position="798"/>
    </location>
</feature>
<evidence type="ECO:0000313" key="26">
    <source>
        <dbReference type="Proteomes" id="UP000826271"/>
    </source>
</evidence>
<dbReference type="InterPro" id="IPR000742">
    <property type="entry name" value="EGF"/>
</dbReference>
<comment type="catalytic activity">
    <reaction evidence="15 17">
        <text>L-threonyl-[protein] + ATP = O-phospho-L-threonyl-[protein] + ADP + H(+)</text>
        <dbReference type="Rhea" id="RHEA:46608"/>
        <dbReference type="Rhea" id="RHEA-COMP:11060"/>
        <dbReference type="Rhea" id="RHEA-COMP:11605"/>
        <dbReference type="ChEBI" id="CHEBI:15378"/>
        <dbReference type="ChEBI" id="CHEBI:30013"/>
        <dbReference type="ChEBI" id="CHEBI:30616"/>
        <dbReference type="ChEBI" id="CHEBI:61977"/>
        <dbReference type="ChEBI" id="CHEBI:456216"/>
        <dbReference type="EC" id="2.7.11.1"/>
    </reaction>
</comment>
<feature type="binding site" evidence="19">
    <location>
        <position position="537"/>
    </location>
    <ligand>
        <name>ATP</name>
        <dbReference type="ChEBI" id="CHEBI:30616"/>
    </ligand>
</feature>
<feature type="domain" description="Bulb-type lectin" evidence="23">
    <location>
        <begin position="25"/>
        <end position="149"/>
    </location>
</feature>
<keyword evidence="5" id="KW-0812">Transmembrane</keyword>
<comment type="caution">
    <text evidence="25">The sequence shown here is derived from an EMBL/GenBank/DDBJ whole genome shotgun (WGS) entry which is preliminary data.</text>
</comment>
<keyword evidence="2 17" id="KW-0723">Serine/threonine-protein kinase</keyword>
<evidence type="ECO:0000256" key="10">
    <source>
        <dbReference type="ARBA" id="ARBA00022989"/>
    </source>
</evidence>
<evidence type="ECO:0000259" key="24">
    <source>
        <dbReference type="PROSITE" id="PS50948"/>
    </source>
</evidence>
<dbReference type="InterPro" id="IPR011009">
    <property type="entry name" value="Kinase-like_dom_sf"/>
</dbReference>
<evidence type="ECO:0000256" key="5">
    <source>
        <dbReference type="ARBA" id="ARBA00022692"/>
    </source>
</evidence>
<sequence length="800" mass="90064">MNTPFLFLIMLALIPFLPFSSSTRYTTLTLGSSLSASEDVLVSSPTAIFTAGFYPVGDNAYFFAIWFTEPLIDGNFTIIWMANRDQPLNGRHTKLSLSHSGNLVLIDAGQLVVWTTNTDSAHLVQLQLHDNGNLVLQNTTDDVVIWQSFDSPTNTLLPQQPLTRNVRLVSPRSQTNYSTGFYKFFFDNDNVLRLLYDGAKMTSVFWPPPWLNSWQAGRTTYNDSKIASLDLVGNFLSSDDFQFNTTDFGLGPQRRLSIDPDGNARVYSLDKAEKIWKITWQLTPEPCKTHGICGLNGLCSYTPGAGPTCSCVPGYKMKNSIDWSEGCVPEFEISCNDSDSIHFLKISHVEFYGYDIGYYPNYTLDECKNLCLSYCSCKGFQFKFEPNPGFYSCFPKMMLFNGYQSIGFEYWMYIRLPKSKQVSNSIQEVNVQCSGHVTHLDRAYNKTHEQSWLKSLLWCTGAVGAFEIMFLLIFLYKTGQRSGGSLQQYLQVATGFKRFTYGELKTASHNFCEEIGQGGSGVVYKGKLSDNRVAAIKCLNEAKQGEAEFLAEVSLIGRLNHVNLIEPWGYCAEGKHRLLVYEYLEHGSLAENLNSDKLDWSKRFDIALGTAKGLAYLHEECLEWVLHCDVKPENILLDSTYQPKVADFGLSKLLNRGSMERSNFSRIRGTRGYMAPEWVFHLPITSKVDVYSFGIVMLEMVTGRSAKGINNGDASNGGIEHKRLVSWAREIMNGRDEEGSSTSSWIEQIVDPGILEGEYDLVRLENLVRVALQCAHENKDARPTMRQVTDMLLGHETNAS</sequence>
<dbReference type="EMBL" id="WHWC01000008">
    <property type="protein sequence ID" value="KAG8377481.1"/>
    <property type="molecule type" value="Genomic_DNA"/>
</dbReference>
<keyword evidence="3 18" id="KW-0245">EGF-like domain</keyword>
<evidence type="ECO:0000256" key="8">
    <source>
        <dbReference type="ARBA" id="ARBA00022777"/>
    </source>
</evidence>
<dbReference type="AlphaFoldDB" id="A0AAV6X3U5"/>
<keyword evidence="7 17" id="KW-0547">Nucleotide-binding</keyword>
<dbReference type="GO" id="GO:0004674">
    <property type="term" value="F:protein serine/threonine kinase activity"/>
    <property type="evidence" value="ECO:0007669"/>
    <property type="project" value="UniProtKB-KW"/>
</dbReference>
<evidence type="ECO:0000259" key="22">
    <source>
        <dbReference type="PROSITE" id="PS50026"/>
    </source>
</evidence>
<evidence type="ECO:0000256" key="11">
    <source>
        <dbReference type="ARBA" id="ARBA00023136"/>
    </source>
</evidence>
<evidence type="ECO:0000313" key="25">
    <source>
        <dbReference type="EMBL" id="KAG8377481.1"/>
    </source>
</evidence>
<dbReference type="PROSITE" id="PS50026">
    <property type="entry name" value="EGF_3"/>
    <property type="match status" value="1"/>
</dbReference>
<dbReference type="InterPro" id="IPR000858">
    <property type="entry name" value="S_locus_glycoprot_dom"/>
</dbReference>
<keyword evidence="10" id="KW-1133">Transmembrane helix</keyword>
<keyword evidence="6 20" id="KW-0732">Signal</keyword>
<dbReference type="SMART" id="SM00220">
    <property type="entry name" value="S_TKc"/>
    <property type="match status" value="1"/>
</dbReference>
<dbReference type="SMART" id="SM00108">
    <property type="entry name" value="B_lectin"/>
    <property type="match status" value="1"/>
</dbReference>
<dbReference type="FunFam" id="1.10.510.10:FF:000537">
    <property type="entry name" value="Putative receptor-like protein kinase"/>
    <property type="match status" value="1"/>
</dbReference>
<evidence type="ECO:0000256" key="2">
    <source>
        <dbReference type="ARBA" id="ARBA00022527"/>
    </source>
</evidence>
<dbReference type="InterPro" id="IPR024171">
    <property type="entry name" value="SRK-like_kinase"/>
</dbReference>
<dbReference type="EC" id="2.7.11.1" evidence="17"/>
<comment type="similarity">
    <text evidence="17">Belongs to the protein kinase superfamily. Ser/Thr protein kinase family.</text>
</comment>
<dbReference type="Gene3D" id="1.10.510.10">
    <property type="entry name" value="Transferase(Phosphotransferase) domain 1"/>
    <property type="match status" value="1"/>
</dbReference>
<name>A0AAV6X3U5_9LAMI</name>
<evidence type="ECO:0000256" key="20">
    <source>
        <dbReference type="SAM" id="SignalP"/>
    </source>
</evidence>
<evidence type="ECO:0000256" key="14">
    <source>
        <dbReference type="ARBA" id="ARBA00023180"/>
    </source>
</evidence>
<keyword evidence="13" id="KW-0675">Receptor</keyword>
<evidence type="ECO:0000256" key="4">
    <source>
        <dbReference type="ARBA" id="ARBA00022679"/>
    </source>
</evidence>
<dbReference type="PIRSF" id="PIRSF000641">
    <property type="entry name" value="SRK"/>
    <property type="match status" value="1"/>
</dbReference>
<dbReference type="PROSITE" id="PS50948">
    <property type="entry name" value="PAN"/>
    <property type="match status" value="1"/>
</dbReference>
<feature type="domain" description="Apple" evidence="24">
    <location>
        <begin position="335"/>
        <end position="415"/>
    </location>
</feature>
<proteinExistence type="inferred from homology"/>
<keyword evidence="11" id="KW-0472">Membrane</keyword>
<dbReference type="PROSITE" id="PS50011">
    <property type="entry name" value="PROTEIN_KINASE_DOM"/>
    <property type="match status" value="1"/>
</dbReference>
<feature type="signal peptide" evidence="20">
    <location>
        <begin position="1"/>
        <end position="22"/>
    </location>
</feature>
<evidence type="ECO:0000256" key="15">
    <source>
        <dbReference type="ARBA" id="ARBA00047899"/>
    </source>
</evidence>
<dbReference type="PROSITE" id="PS50927">
    <property type="entry name" value="BULB_LECTIN"/>
    <property type="match status" value="1"/>
</dbReference>
<dbReference type="InterPro" id="IPR003609">
    <property type="entry name" value="Pan_app"/>
</dbReference>
<evidence type="ECO:0000256" key="17">
    <source>
        <dbReference type="PIRNR" id="PIRNR000641"/>
    </source>
</evidence>
<evidence type="ECO:0000256" key="18">
    <source>
        <dbReference type="PROSITE-ProRule" id="PRU00076"/>
    </source>
</evidence>
<dbReference type="PROSITE" id="PS00108">
    <property type="entry name" value="PROTEIN_KINASE_ST"/>
    <property type="match status" value="1"/>
</dbReference>
<gene>
    <name evidence="25" type="ORF">BUALT_Bualt08G0037400</name>
</gene>
<dbReference type="PANTHER" id="PTHR47974:SF3">
    <property type="entry name" value="RECEPTOR-LIKE SERINE_THREONINE-PROTEIN KINASE"/>
    <property type="match status" value="1"/>
</dbReference>
<evidence type="ECO:0000256" key="6">
    <source>
        <dbReference type="ARBA" id="ARBA00022729"/>
    </source>
</evidence>
<evidence type="ECO:0000256" key="9">
    <source>
        <dbReference type="ARBA" id="ARBA00022840"/>
    </source>
</evidence>
<dbReference type="Pfam" id="PF00069">
    <property type="entry name" value="Pkinase"/>
    <property type="match status" value="1"/>
</dbReference>
<evidence type="ECO:0000256" key="16">
    <source>
        <dbReference type="ARBA" id="ARBA00048679"/>
    </source>
</evidence>
<dbReference type="InterPro" id="IPR001480">
    <property type="entry name" value="Bulb-type_lectin_dom"/>
</dbReference>
<comment type="subcellular location">
    <subcellularLocation>
        <location evidence="1">Membrane</location>
        <topology evidence="1">Single-pass type I membrane protein</topology>
    </subcellularLocation>
</comment>
<keyword evidence="8 17" id="KW-0418">Kinase</keyword>
<dbReference type="SUPFAM" id="SSF56112">
    <property type="entry name" value="Protein kinase-like (PK-like)"/>
    <property type="match status" value="1"/>
</dbReference>
<organism evidence="25 26">
    <name type="scientific">Buddleja alternifolia</name>
    <dbReference type="NCBI Taxonomy" id="168488"/>
    <lineage>
        <taxon>Eukaryota</taxon>
        <taxon>Viridiplantae</taxon>
        <taxon>Streptophyta</taxon>
        <taxon>Embryophyta</taxon>
        <taxon>Tracheophyta</taxon>
        <taxon>Spermatophyta</taxon>
        <taxon>Magnoliopsida</taxon>
        <taxon>eudicotyledons</taxon>
        <taxon>Gunneridae</taxon>
        <taxon>Pentapetalae</taxon>
        <taxon>asterids</taxon>
        <taxon>lamiids</taxon>
        <taxon>Lamiales</taxon>
        <taxon>Scrophulariaceae</taxon>
        <taxon>Buddlejeae</taxon>
        <taxon>Buddleja</taxon>
    </lineage>
</organism>
<dbReference type="GO" id="GO:0005524">
    <property type="term" value="F:ATP binding"/>
    <property type="evidence" value="ECO:0007669"/>
    <property type="project" value="UniProtKB-UniRule"/>
</dbReference>
<dbReference type="InterPro" id="IPR008271">
    <property type="entry name" value="Ser/Thr_kinase_AS"/>
</dbReference>
<dbReference type="PANTHER" id="PTHR47974">
    <property type="entry name" value="OS07G0415500 PROTEIN"/>
    <property type="match status" value="1"/>
</dbReference>
<dbReference type="FunFam" id="3.30.200.20:FF:000059">
    <property type="entry name" value="S-receptor-like serine/threonine-protein kinase"/>
    <property type="match status" value="1"/>
</dbReference>
<dbReference type="CDD" id="cd14066">
    <property type="entry name" value="STKc_IRAK"/>
    <property type="match status" value="1"/>
</dbReference>
<dbReference type="CDD" id="cd00028">
    <property type="entry name" value="B_lectin"/>
    <property type="match status" value="1"/>
</dbReference>
<keyword evidence="4 17" id="KW-0808">Transferase</keyword>
<accession>A0AAV6X3U5</accession>
<dbReference type="Gene3D" id="3.30.200.20">
    <property type="entry name" value="Phosphorylase Kinase, domain 1"/>
    <property type="match status" value="1"/>
</dbReference>
<dbReference type="InterPro" id="IPR000719">
    <property type="entry name" value="Prot_kinase_dom"/>
</dbReference>
<dbReference type="CDD" id="cd00053">
    <property type="entry name" value="EGF"/>
    <property type="match status" value="1"/>
</dbReference>
<dbReference type="InterPro" id="IPR036426">
    <property type="entry name" value="Bulb-type_lectin_dom_sf"/>
</dbReference>
<feature type="domain" description="EGF-like" evidence="22">
    <location>
        <begin position="283"/>
        <end position="321"/>
    </location>
</feature>
<keyword evidence="14" id="KW-0325">Glycoprotein</keyword>
<dbReference type="InterPro" id="IPR017441">
    <property type="entry name" value="Protein_kinase_ATP_BS"/>
</dbReference>
<evidence type="ECO:0000256" key="19">
    <source>
        <dbReference type="PROSITE-ProRule" id="PRU10141"/>
    </source>
</evidence>
<evidence type="ECO:0000256" key="3">
    <source>
        <dbReference type="ARBA" id="ARBA00022536"/>
    </source>
</evidence>
<evidence type="ECO:0000256" key="1">
    <source>
        <dbReference type="ARBA" id="ARBA00004479"/>
    </source>
</evidence>
<reference evidence="25" key="1">
    <citation type="submission" date="2019-10" db="EMBL/GenBank/DDBJ databases">
        <authorList>
            <person name="Zhang R."/>
            <person name="Pan Y."/>
            <person name="Wang J."/>
            <person name="Ma R."/>
            <person name="Yu S."/>
        </authorList>
    </citation>
    <scope>NUCLEOTIDE SEQUENCE</scope>
    <source>
        <strain evidence="25">LA-IB0</strain>
        <tissue evidence="25">Leaf</tissue>
    </source>
</reference>